<keyword evidence="8" id="KW-1185">Reference proteome</keyword>
<dbReference type="InterPro" id="IPR004843">
    <property type="entry name" value="Calcineurin-like_PHP"/>
</dbReference>
<dbReference type="GeneID" id="30030902"/>
<dbReference type="OrthoDB" id="5977743at2759"/>
<dbReference type="PANTHER" id="PTHR13315:SF4">
    <property type="entry name" value="METALLOPHOSPHOESTERASE, ISOFORM E"/>
    <property type="match status" value="1"/>
</dbReference>
<dbReference type="AlphaFoldDB" id="A0A1A0H790"/>
<dbReference type="EMBL" id="LXTC01000005">
    <property type="protein sequence ID" value="OBA19768.1"/>
    <property type="molecule type" value="Genomic_DNA"/>
</dbReference>
<sequence length="450" mass="51177">MPLLPRFRNMAGIMVLLTSLWLVLFVYHEHVVPMLFARRCLWHLVEPEAQTNVLLVADPQLIDNHTYPGRNGVLLGLSKHTVDVYLKQNYRALVTHLAPDYIVFLGDYLDNGRLALDAYFEAEFRRFERIFNRWPEYPRGDRWFTNVAGNHDIGFGDGVKLPLRERFVSHFGAANAVHSINGVDLIVLDSVSYSSSNAAISEEVRHFVRLLPPKQRPRVLLSHVPFYRDSAQLSCGPLRESRELWQNVGYQYQLELTAEVLAELLGLIQPDLIYSGDDHDYCDVQHLDATREVTVKSISMAMGIKRPAVQLLSFSAGGDTLNYHTEICYLPRPYVNVVVYVALAVCSGLLLLFSSIKLRRYVYARGQAPMSKRMSKFFEGDDSPAASLAPLSNYTKTTLSAGEKLQQQFRVWKAEMLLTLRRWNLITFFKLCAVLGLVTIGIYLTVVSFV</sequence>
<keyword evidence="3 5" id="KW-1133">Transmembrane helix</keyword>
<dbReference type="STRING" id="869754.A0A1A0H790"/>
<dbReference type="GO" id="GO:0016020">
    <property type="term" value="C:membrane"/>
    <property type="evidence" value="ECO:0007669"/>
    <property type="project" value="UniProtKB-SubCell"/>
</dbReference>
<dbReference type="GO" id="GO:0005783">
    <property type="term" value="C:endoplasmic reticulum"/>
    <property type="evidence" value="ECO:0007669"/>
    <property type="project" value="TreeGrafter"/>
</dbReference>
<dbReference type="InterPro" id="IPR029052">
    <property type="entry name" value="Metallo-depent_PP-like"/>
</dbReference>
<comment type="subcellular location">
    <subcellularLocation>
        <location evidence="1">Membrane</location>
        <topology evidence="1">Multi-pass membrane protein</topology>
    </subcellularLocation>
</comment>
<dbReference type="InterPro" id="IPR033308">
    <property type="entry name" value="PGAP5/Cdc1/Ted1"/>
</dbReference>
<evidence type="ECO:0000313" key="8">
    <source>
        <dbReference type="Proteomes" id="UP000092555"/>
    </source>
</evidence>
<feature type="domain" description="Calcineurin-like phosphoesterase" evidence="6">
    <location>
        <begin position="91"/>
        <end position="281"/>
    </location>
</feature>
<evidence type="ECO:0000259" key="6">
    <source>
        <dbReference type="Pfam" id="PF00149"/>
    </source>
</evidence>
<dbReference type="SUPFAM" id="SSF56300">
    <property type="entry name" value="Metallo-dependent phosphatases"/>
    <property type="match status" value="1"/>
</dbReference>
<dbReference type="RefSeq" id="XP_018710293.1">
    <property type="nucleotide sequence ID" value="XM_018857926.1"/>
</dbReference>
<dbReference type="PANTHER" id="PTHR13315">
    <property type="entry name" value="METALLO PHOSPHOESTERASE RELATED"/>
    <property type="match status" value="1"/>
</dbReference>
<name>A0A1A0H790_9ASCO</name>
<proteinExistence type="predicted"/>
<reference evidence="7 8" key="1">
    <citation type="submission" date="2016-05" db="EMBL/GenBank/DDBJ databases">
        <title>Comparative genomics of biotechnologically important yeasts.</title>
        <authorList>
            <consortium name="DOE Joint Genome Institute"/>
            <person name="Riley R."/>
            <person name="Haridas S."/>
            <person name="Wolfe K.H."/>
            <person name="Lopes M.R."/>
            <person name="Hittinger C.T."/>
            <person name="Goker M."/>
            <person name="Salamov A."/>
            <person name="Wisecaver J."/>
            <person name="Long T.M."/>
            <person name="Aerts A.L."/>
            <person name="Barry K."/>
            <person name="Choi C."/>
            <person name="Clum A."/>
            <person name="Coughlan A.Y."/>
            <person name="Deshpande S."/>
            <person name="Douglass A.P."/>
            <person name="Hanson S.J."/>
            <person name="Klenk H.-P."/>
            <person name="LaButti K."/>
            <person name="Lapidus A."/>
            <person name="Lindquist E."/>
            <person name="Lipzen A."/>
            <person name="Meier-kolthoff J.P."/>
            <person name="Ohm R.A."/>
            <person name="Otillar R.P."/>
            <person name="Pangilinan J."/>
            <person name="Peng Y."/>
            <person name="Rokas A."/>
            <person name="Rosa C.A."/>
            <person name="Scheuner C."/>
            <person name="Sibirny A.A."/>
            <person name="Slot J.C."/>
            <person name="Stielow J.B."/>
            <person name="Sun H."/>
            <person name="Kurtzman C.P."/>
            <person name="Blackwell M."/>
            <person name="Grigoriev I.V."/>
            <person name="Jeffries T.W."/>
        </authorList>
    </citation>
    <scope>NUCLEOTIDE SEQUENCE [LARGE SCALE GENOMIC DNA]</scope>
    <source>
        <strain evidence="7 8">NRRL YB-4993</strain>
    </source>
</reference>
<organism evidence="7 8">
    <name type="scientific">Metschnikowia bicuspidata var. bicuspidata NRRL YB-4993</name>
    <dbReference type="NCBI Taxonomy" id="869754"/>
    <lineage>
        <taxon>Eukaryota</taxon>
        <taxon>Fungi</taxon>
        <taxon>Dikarya</taxon>
        <taxon>Ascomycota</taxon>
        <taxon>Saccharomycotina</taxon>
        <taxon>Pichiomycetes</taxon>
        <taxon>Metschnikowiaceae</taxon>
        <taxon>Metschnikowia</taxon>
    </lineage>
</organism>
<evidence type="ECO:0000256" key="2">
    <source>
        <dbReference type="ARBA" id="ARBA00022692"/>
    </source>
</evidence>
<dbReference type="GO" id="GO:0006506">
    <property type="term" value="P:GPI anchor biosynthetic process"/>
    <property type="evidence" value="ECO:0007669"/>
    <property type="project" value="InterPro"/>
</dbReference>
<gene>
    <name evidence="7" type="ORF">METBIDRAFT_45514</name>
</gene>
<evidence type="ECO:0000256" key="4">
    <source>
        <dbReference type="ARBA" id="ARBA00023136"/>
    </source>
</evidence>
<feature type="transmembrane region" description="Helical" evidence="5">
    <location>
        <begin position="334"/>
        <end position="353"/>
    </location>
</feature>
<accession>A0A1A0H790</accession>
<keyword evidence="2 5" id="KW-0812">Transmembrane</keyword>
<feature type="transmembrane region" description="Helical" evidence="5">
    <location>
        <begin position="423"/>
        <end position="446"/>
    </location>
</feature>
<keyword evidence="4 5" id="KW-0472">Membrane</keyword>
<dbReference type="Proteomes" id="UP000092555">
    <property type="component" value="Unassembled WGS sequence"/>
</dbReference>
<evidence type="ECO:0000256" key="1">
    <source>
        <dbReference type="ARBA" id="ARBA00004141"/>
    </source>
</evidence>
<dbReference type="GO" id="GO:0016787">
    <property type="term" value="F:hydrolase activity"/>
    <property type="evidence" value="ECO:0007669"/>
    <property type="project" value="InterPro"/>
</dbReference>
<dbReference type="Pfam" id="PF00149">
    <property type="entry name" value="Metallophos"/>
    <property type="match status" value="1"/>
</dbReference>
<protein>
    <submittedName>
        <fullName evidence="7">Metallo-dependent phosphatase</fullName>
    </submittedName>
</protein>
<evidence type="ECO:0000256" key="3">
    <source>
        <dbReference type="ARBA" id="ARBA00022989"/>
    </source>
</evidence>
<comment type="caution">
    <text evidence="7">The sequence shown here is derived from an EMBL/GenBank/DDBJ whole genome shotgun (WGS) entry which is preliminary data.</text>
</comment>
<evidence type="ECO:0000256" key="5">
    <source>
        <dbReference type="SAM" id="Phobius"/>
    </source>
</evidence>
<dbReference type="Gene3D" id="3.60.21.10">
    <property type="match status" value="1"/>
</dbReference>
<evidence type="ECO:0000313" key="7">
    <source>
        <dbReference type="EMBL" id="OBA19768.1"/>
    </source>
</evidence>